<evidence type="ECO:0000313" key="3">
    <source>
        <dbReference type="Proteomes" id="UP000297982"/>
    </source>
</evidence>
<accession>A0A4Z0H4D3</accession>
<protein>
    <recommendedName>
        <fullName evidence="4">FeS cluster biogenesis domain-containing protein</fullName>
    </recommendedName>
</protein>
<reference evidence="2 3" key="1">
    <citation type="journal article" date="2003" name="Int. J. Syst. Evol. Microbiol.">
        <title>Halobacillus salinus sp. nov., isolated from a salt lake on the coast of the East Sea in Korea.</title>
        <authorList>
            <person name="Yoon J.H."/>
            <person name="Kang K.H."/>
            <person name="Park Y.H."/>
        </authorList>
    </citation>
    <scope>NUCLEOTIDE SEQUENCE [LARGE SCALE GENOMIC DNA]</scope>
    <source>
        <strain evidence="2 3">HSL-3</strain>
    </source>
</reference>
<dbReference type="STRING" id="192814.GCA_900166575_01717"/>
<evidence type="ECO:0008006" key="4">
    <source>
        <dbReference type="Google" id="ProtNLM"/>
    </source>
</evidence>
<organism evidence="2 3">
    <name type="scientific">Halobacillus salinus</name>
    <dbReference type="NCBI Taxonomy" id="192814"/>
    <lineage>
        <taxon>Bacteria</taxon>
        <taxon>Bacillati</taxon>
        <taxon>Bacillota</taxon>
        <taxon>Bacilli</taxon>
        <taxon>Bacillales</taxon>
        <taxon>Bacillaceae</taxon>
        <taxon>Halobacillus</taxon>
    </lineage>
</organism>
<comment type="caution">
    <text evidence="2">The sequence shown here is derived from an EMBL/GenBank/DDBJ whole genome shotgun (WGS) entry which is preliminary data.</text>
</comment>
<sequence length="97" mass="11379">MNLTVTEEAAKWYEEELDVTNKTSLRFYVRYGGVGGLQPGFSLGIKFEEPQEPLVQTEVGNITFFIEEDDEWYFADHSLQVELNEKWDEPDFQYDSE</sequence>
<dbReference type="InterPro" id="IPR008326">
    <property type="entry name" value="PdhI-like"/>
</dbReference>
<dbReference type="InterPro" id="IPR035903">
    <property type="entry name" value="HesB-like_dom_sf"/>
</dbReference>
<dbReference type="PIRSF" id="PIRSF034852">
    <property type="entry name" value="UCP034852"/>
    <property type="match status" value="1"/>
</dbReference>
<keyword evidence="3" id="KW-1185">Reference proteome</keyword>
<dbReference type="RefSeq" id="WP_135327013.1">
    <property type="nucleotide sequence ID" value="NZ_SRJC01000001.1"/>
</dbReference>
<proteinExistence type="inferred from homology"/>
<comment type="similarity">
    <text evidence="1">Belongs to the HesB/IscA family.</text>
</comment>
<dbReference type="EMBL" id="SRJC01000001">
    <property type="protein sequence ID" value="TGB04649.1"/>
    <property type="molecule type" value="Genomic_DNA"/>
</dbReference>
<dbReference type="SUPFAM" id="SSF89360">
    <property type="entry name" value="HesB-like domain"/>
    <property type="match status" value="1"/>
</dbReference>
<evidence type="ECO:0000313" key="2">
    <source>
        <dbReference type="EMBL" id="TGB04649.1"/>
    </source>
</evidence>
<dbReference type="AlphaFoldDB" id="A0A4Z0H4D3"/>
<evidence type="ECO:0000256" key="1">
    <source>
        <dbReference type="ARBA" id="ARBA00006718"/>
    </source>
</evidence>
<gene>
    <name evidence="2" type="ORF">E4663_06570</name>
</gene>
<dbReference type="Proteomes" id="UP000297982">
    <property type="component" value="Unassembled WGS sequence"/>
</dbReference>
<name>A0A4Z0H4D3_9BACI</name>